<dbReference type="Proteomes" id="UP000828048">
    <property type="component" value="Chromosome 11"/>
</dbReference>
<sequence length="819" mass="89827">MVDLCEIGPPAAISSGNDGEKGAEESTPPLKTTVGAVAVDPNTQTGVVVSGGVREDSVVPGKATILAKGARSGSVTSEKGKKHGQGLMGVGGGGARATVGDFSAPGRRSSHFPDKQTGISPPDDRVITVEDSFQLEVHGESRTSNGRETASSYKSWAQQTEESYQLQLALALRLSAEATCADDPNFLGPGTVDPPTAADSASAEVLSHRFWLKGCMSYHDKVPDGFYLIHGMDPYLWSMSTDREDSGRVPSYDSLKAVDPVDGSPIEAVLIDKSWDSGLKELQDLVHSLSSNWITREEVVDHLAELVCNRMGGVASSGEDCFGDSWKECTGLLKDRLGSVVLPIGSLYVGLCVHRALLFKVLADVVNLPCRIAKGCKYCGRELASSCLVRFDNDREYIVDLIGRPGSLSQPDSLVNGISSAVVSSPLCHPKFRTVEGAENFRMFASLYFSDCQSLNIAFDDATSGSPHLLKGPVLPSQIPPSGQREAQPVEAFSYLMPDTANSLRLAGSNHIATSKPGRELFLNKKDLDIRWDDLVLKEKIGSGSFGIVHLAEWRGSDVAVKILMEQDFHTERFEEFRREVSIMERLRHPNIVLFMGAVTQPPNLSIVTEYLSRGSLYKLLRMHDAGVILDDWQRLNMAYDVAKGMNYLHQLKPPIVHRDLKSPNLLVDSKYTVKICDFGLSRSKANTFLSSKTAAGTPEWMAPEILRDEPSNEKSDVYSFGVILWELVTLQPPWRNLDPRQVVEAVAFKGKRLEIPCNVNPQVAALIEACWANEPRKRGRKNVHYLIAKGYCHMKSRPIRLWARLSLGKNFKSSLRSR</sequence>
<keyword evidence="2" id="KW-1185">Reference proteome</keyword>
<accession>A0ACB7YKQ4</accession>
<name>A0ACB7YKQ4_9ERIC</name>
<evidence type="ECO:0000313" key="2">
    <source>
        <dbReference type="Proteomes" id="UP000828048"/>
    </source>
</evidence>
<organism evidence="1 2">
    <name type="scientific">Vaccinium darrowii</name>
    <dbReference type="NCBI Taxonomy" id="229202"/>
    <lineage>
        <taxon>Eukaryota</taxon>
        <taxon>Viridiplantae</taxon>
        <taxon>Streptophyta</taxon>
        <taxon>Embryophyta</taxon>
        <taxon>Tracheophyta</taxon>
        <taxon>Spermatophyta</taxon>
        <taxon>Magnoliopsida</taxon>
        <taxon>eudicotyledons</taxon>
        <taxon>Gunneridae</taxon>
        <taxon>Pentapetalae</taxon>
        <taxon>asterids</taxon>
        <taxon>Ericales</taxon>
        <taxon>Ericaceae</taxon>
        <taxon>Vaccinioideae</taxon>
        <taxon>Vaccinieae</taxon>
        <taxon>Vaccinium</taxon>
    </lineage>
</organism>
<evidence type="ECO:0000313" key="1">
    <source>
        <dbReference type="EMBL" id="KAH7853752.1"/>
    </source>
</evidence>
<dbReference type="EMBL" id="CM037161">
    <property type="protein sequence ID" value="KAH7853752.1"/>
    <property type="molecule type" value="Genomic_DNA"/>
</dbReference>
<comment type="caution">
    <text evidence="1">The sequence shown here is derived from an EMBL/GenBank/DDBJ whole genome shotgun (WGS) entry which is preliminary data.</text>
</comment>
<protein>
    <submittedName>
        <fullName evidence="1">Uncharacterized protein</fullName>
    </submittedName>
</protein>
<reference evidence="1 2" key="1">
    <citation type="journal article" date="2021" name="Hortic Res">
        <title>High-quality reference genome and annotation aids understanding of berry development for evergreen blueberry (Vaccinium darrowii).</title>
        <authorList>
            <person name="Yu J."/>
            <person name="Hulse-Kemp A.M."/>
            <person name="Babiker E."/>
            <person name="Staton M."/>
        </authorList>
    </citation>
    <scope>NUCLEOTIDE SEQUENCE [LARGE SCALE GENOMIC DNA]</scope>
    <source>
        <strain evidence="2">cv. NJ 8807/NJ 8810</strain>
        <tissue evidence="1">Young leaf</tissue>
    </source>
</reference>
<proteinExistence type="predicted"/>
<gene>
    <name evidence="1" type="ORF">Vadar_006207</name>
</gene>